<evidence type="ECO:0000313" key="2">
    <source>
        <dbReference type="EMBL" id="NIZ68996.1"/>
    </source>
</evidence>
<feature type="compositionally biased region" description="Pro residues" evidence="1">
    <location>
        <begin position="49"/>
        <end position="61"/>
    </location>
</feature>
<dbReference type="AlphaFoldDB" id="A0A968GEA5"/>
<sequence length="235" mass="26446">MKYKQPVIVLIFLLFLVSVLLGGSLLVQRNSDKVPLIAGGGGSSRPVISPTPPEVITPVDPPVEVEQPSVDPDENLNGSGGEFVDPLAPVEDPSAKARELTNQREYKVVSGDTVSTITVREWGNVMLWPDLYVNNQWIYNDPDLILPGELVMIFDKLGHGRSELTAEEKEYLLDAYLQVYKLYQQLGEKRNASKWYTLGLALRVEPRFFEIYADRIDPRDIEMVRTLQKQSGAFR</sequence>
<protein>
    <recommendedName>
        <fullName evidence="4">LysM domain-containing protein</fullName>
    </recommendedName>
</protein>
<keyword evidence="3" id="KW-1185">Reference proteome</keyword>
<evidence type="ECO:0008006" key="4">
    <source>
        <dbReference type="Google" id="ProtNLM"/>
    </source>
</evidence>
<name>A0A968GEA5_9SPIO</name>
<proteinExistence type="predicted"/>
<organism evidence="2 3">
    <name type="scientific">Entomospira culicis</name>
    <dbReference type="NCBI Taxonomy" id="2719989"/>
    <lineage>
        <taxon>Bacteria</taxon>
        <taxon>Pseudomonadati</taxon>
        <taxon>Spirochaetota</taxon>
        <taxon>Spirochaetia</taxon>
        <taxon>Spirochaetales</taxon>
        <taxon>Spirochaetaceae</taxon>
        <taxon>Entomospira</taxon>
    </lineage>
</organism>
<dbReference type="RefSeq" id="WP_167695105.1">
    <property type="nucleotide sequence ID" value="NZ_CP118181.1"/>
</dbReference>
<accession>A0A968GEA5</accession>
<reference evidence="2" key="1">
    <citation type="submission" date="2020-03" db="EMBL/GenBank/DDBJ databases">
        <title>Spirochaetal bacteria isolated from arthropods constitute a novel genus Entomospira genus novum within the order Spirochaetales.</title>
        <authorList>
            <person name="Grana-Miraglia L."/>
            <person name="Sikutova S."/>
            <person name="Fingerle V."/>
            <person name="Sing A."/>
            <person name="Castillo-Ramirez S."/>
            <person name="Margos G."/>
            <person name="Rudolf I."/>
        </authorList>
    </citation>
    <scope>NUCLEOTIDE SEQUENCE</scope>
    <source>
        <strain evidence="2">BR149</strain>
    </source>
</reference>
<gene>
    <name evidence="2" type="ORF">HCT48_02035</name>
</gene>
<evidence type="ECO:0000256" key="1">
    <source>
        <dbReference type="SAM" id="MobiDB-lite"/>
    </source>
</evidence>
<evidence type="ECO:0000313" key="3">
    <source>
        <dbReference type="Proteomes" id="UP000778951"/>
    </source>
</evidence>
<feature type="region of interest" description="Disordered" evidence="1">
    <location>
        <begin position="41"/>
        <end position="62"/>
    </location>
</feature>
<dbReference type="Proteomes" id="UP000778951">
    <property type="component" value="Unassembled WGS sequence"/>
</dbReference>
<dbReference type="EMBL" id="JAATLM010000001">
    <property type="protein sequence ID" value="NIZ68996.1"/>
    <property type="molecule type" value="Genomic_DNA"/>
</dbReference>
<comment type="caution">
    <text evidence="2">The sequence shown here is derived from an EMBL/GenBank/DDBJ whole genome shotgun (WGS) entry which is preliminary data.</text>
</comment>